<evidence type="ECO:0000256" key="1">
    <source>
        <dbReference type="ARBA" id="ARBA00006432"/>
    </source>
</evidence>
<dbReference type="InterPro" id="IPR045851">
    <property type="entry name" value="AMP-bd_C_sf"/>
</dbReference>
<proteinExistence type="inferred from homology"/>
<dbReference type="GeneID" id="6014697"/>
<evidence type="ECO:0000256" key="2">
    <source>
        <dbReference type="ARBA" id="ARBA00022598"/>
    </source>
</evidence>
<dbReference type="Gene3D" id="3.40.50.12780">
    <property type="entry name" value="N-terminal domain of ligase-like"/>
    <property type="match status" value="1"/>
</dbReference>
<dbReference type="Proteomes" id="UP000001861">
    <property type="component" value="Unassembled WGS sequence"/>
</dbReference>
<dbReference type="KEGG" id="cci:CC1G_05609"/>
<gene>
    <name evidence="5" type="ORF">CC1G_05609</name>
</gene>
<evidence type="ECO:0000259" key="4">
    <source>
        <dbReference type="Pfam" id="PF13193"/>
    </source>
</evidence>
<dbReference type="OrthoDB" id="1898221at2759"/>
<dbReference type="AlphaFoldDB" id="A8P1L9"/>
<dbReference type="SUPFAM" id="SSF56801">
    <property type="entry name" value="Acetyl-CoA synthetase-like"/>
    <property type="match status" value="1"/>
</dbReference>
<dbReference type="InParanoid" id="A8P1L9"/>
<dbReference type="EMBL" id="AACS02000013">
    <property type="protein sequence ID" value="EAU83705.2"/>
    <property type="molecule type" value="Genomic_DNA"/>
</dbReference>
<dbReference type="InterPro" id="IPR042099">
    <property type="entry name" value="ANL_N_sf"/>
</dbReference>
<dbReference type="Gene3D" id="3.30.300.30">
    <property type="match status" value="1"/>
</dbReference>
<dbReference type="Pfam" id="PF13193">
    <property type="entry name" value="AMP-binding_C"/>
    <property type="match status" value="1"/>
</dbReference>
<accession>A8P1L9</accession>
<dbReference type="eggNOG" id="KOG1176">
    <property type="taxonomic scope" value="Eukaryota"/>
</dbReference>
<dbReference type="Pfam" id="PF00501">
    <property type="entry name" value="AMP-binding"/>
    <property type="match status" value="1"/>
</dbReference>
<dbReference type="GO" id="GO:0016405">
    <property type="term" value="F:CoA-ligase activity"/>
    <property type="evidence" value="ECO:0007669"/>
    <property type="project" value="TreeGrafter"/>
</dbReference>
<dbReference type="HOGENOM" id="CLU_000022_17_0_1"/>
<name>A8P1L9_COPC7</name>
<organism evidence="5 6">
    <name type="scientific">Coprinopsis cinerea (strain Okayama-7 / 130 / ATCC MYA-4618 / FGSC 9003)</name>
    <name type="common">Inky cap fungus</name>
    <name type="synonym">Hormographiella aspergillata</name>
    <dbReference type="NCBI Taxonomy" id="240176"/>
    <lineage>
        <taxon>Eukaryota</taxon>
        <taxon>Fungi</taxon>
        <taxon>Dikarya</taxon>
        <taxon>Basidiomycota</taxon>
        <taxon>Agaricomycotina</taxon>
        <taxon>Agaricomycetes</taxon>
        <taxon>Agaricomycetidae</taxon>
        <taxon>Agaricales</taxon>
        <taxon>Agaricineae</taxon>
        <taxon>Psathyrellaceae</taxon>
        <taxon>Coprinopsis</taxon>
    </lineage>
</organism>
<dbReference type="OMA" id="TSCINKQ"/>
<comment type="caution">
    <text evidence="5">The sequence shown here is derived from an EMBL/GenBank/DDBJ whole genome shotgun (WGS) entry which is preliminary data.</text>
</comment>
<comment type="similarity">
    <text evidence="1">Belongs to the ATP-dependent AMP-binding enzyme family.</text>
</comment>
<dbReference type="STRING" id="240176.A8P1L9"/>
<dbReference type="PANTHER" id="PTHR24096">
    <property type="entry name" value="LONG-CHAIN-FATTY-ACID--COA LIGASE"/>
    <property type="match status" value="1"/>
</dbReference>
<feature type="domain" description="AMP-binding enzyme C-terminal" evidence="4">
    <location>
        <begin position="171"/>
        <end position="256"/>
    </location>
</feature>
<feature type="domain" description="AMP-dependent synthetase/ligase" evidence="3">
    <location>
        <begin position="12"/>
        <end position="121"/>
    </location>
</feature>
<protein>
    <submittedName>
        <fullName evidence="5">AMP-dependent CoA ligase</fullName>
    </submittedName>
</protein>
<dbReference type="RefSeq" id="XP_001838128.2">
    <property type="nucleotide sequence ID" value="XM_001838076.2"/>
</dbReference>
<dbReference type="InterPro" id="IPR025110">
    <property type="entry name" value="AMP-bd_C"/>
</dbReference>
<reference evidence="5 6" key="1">
    <citation type="journal article" date="2010" name="Proc. Natl. Acad. Sci. U.S.A.">
        <title>Insights into evolution of multicellular fungi from the assembled chromosomes of the mushroom Coprinopsis cinerea (Coprinus cinereus).</title>
        <authorList>
            <person name="Stajich J.E."/>
            <person name="Wilke S.K."/>
            <person name="Ahren D."/>
            <person name="Au C.H."/>
            <person name="Birren B.W."/>
            <person name="Borodovsky M."/>
            <person name="Burns C."/>
            <person name="Canback B."/>
            <person name="Casselton L.A."/>
            <person name="Cheng C.K."/>
            <person name="Deng J."/>
            <person name="Dietrich F.S."/>
            <person name="Fargo D.C."/>
            <person name="Farman M.L."/>
            <person name="Gathman A.C."/>
            <person name="Goldberg J."/>
            <person name="Guigo R."/>
            <person name="Hoegger P.J."/>
            <person name="Hooker J.B."/>
            <person name="Huggins A."/>
            <person name="James T.Y."/>
            <person name="Kamada T."/>
            <person name="Kilaru S."/>
            <person name="Kodira C."/>
            <person name="Kues U."/>
            <person name="Kupfer D."/>
            <person name="Kwan H.S."/>
            <person name="Lomsadze A."/>
            <person name="Li W."/>
            <person name="Lilly W.W."/>
            <person name="Ma L.J."/>
            <person name="Mackey A.J."/>
            <person name="Manning G."/>
            <person name="Martin F."/>
            <person name="Muraguchi H."/>
            <person name="Natvig D.O."/>
            <person name="Palmerini H."/>
            <person name="Ramesh M.A."/>
            <person name="Rehmeyer C.J."/>
            <person name="Roe B.A."/>
            <person name="Shenoy N."/>
            <person name="Stanke M."/>
            <person name="Ter-Hovhannisyan V."/>
            <person name="Tunlid A."/>
            <person name="Velagapudi R."/>
            <person name="Vision T.J."/>
            <person name="Zeng Q."/>
            <person name="Zolan M.E."/>
            <person name="Pukkila P.J."/>
        </authorList>
    </citation>
    <scope>NUCLEOTIDE SEQUENCE [LARGE SCALE GENOMIC DNA]</scope>
    <source>
        <strain evidence="6">Okayama-7 / 130 / ATCC MYA-4618 / FGSC 9003</strain>
    </source>
</reference>
<sequence>MLSLSQYPGIEKFDMKSLTALISGGAPLSSALVTDLTSKLARQGSRPVIINGYGSTETTLTAILTPPKSWRSKLGSAGVLAPNIEARIIKEIANADVVVDAEPGEPGELWIRGPTVMKGYLRNETATKESFHDGWYKTGDILRRDEDGFFYVIDRKKEMIKYKGLQVAPAELEAVLSECSDVADVGVIGVPDDYSGNELPRAYVVPTDRTILDSSSRLANFQIHVQSWIKGRVARYKELRGGVVAVNTIPKSPTGKVLRRELRELAIAETRCSNSQVMSKL</sequence>
<dbReference type="VEuPathDB" id="FungiDB:CC1G_05609"/>
<keyword evidence="2 5" id="KW-0436">Ligase</keyword>
<dbReference type="InterPro" id="IPR000873">
    <property type="entry name" value="AMP-dep_synth/lig_dom"/>
</dbReference>
<dbReference type="PANTHER" id="PTHR24096:SF149">
    <property type="entry name" value="AMP-BINDING DOMAIN-CONTAINING PROTEIN-RELATED"/>
    <property type="match status" value="1"/>
</dbReference>
<evidence type="ECO:0000259" key="3">
    <source>
        <dbReference type="Pfam" id="PF00501"/>
    </source>
</evidence>
<evidence type="ECO:0000313" key="5">
    <source>
        <dbReference type="EMBL" id="EAU83705.2"/>
    </source>
</evidence>
<evidence type="ECO:0000313" key="6">
    <source>
        <dbReference type="Proteomes" id="UP000001861"/>
    </source>
</evidence>
<keyword evidence="6" id="KW-1185">Reference proteome</keyword>